<organism evidence="1 2">
    <name type="scientific">Paenibacillus eucommiae</name>
    <dbReference type="NCBI Taxonomy" id="1355755"/>
    <lineage>
        <taxon>Bacteria</taxon>
        <taxon>Bacillati</taxon>
        <taxon>Bacillota</taxon>
        <taxon>Bacilli</taxon>
        <taxon>Bacillales</taxon>
        <taxon>Paenibacillaceae</taxon>
        <taxon>Paenibacillus</taxon>
    </lineage>
</organism>
<dbReference type="RefSeq" id="WP_209973602.1">
    <property type="nucleotide sequence ID" value="NZ_JAGGLB010000014.1"/>
</dbReference>
<accession>A0ABS4IYB7</accession>
<protein>
    <recommendedName>
        <fullName evidence="3">IrrE N-terminal-like domain-containing protein</fullName>
    </recommendedName>
</protein>
<reference evidence="1 2" key="1">
    <citation type="submission" date="2021-03" db="EMBL/GenBank/DDBJ databases">
        <title>Genomic Encyclopedia of Type Strains, Phase IV (KMG-IV): sequencing the most valuable type-strain genomes for metagenomic binning, comparative biology and taxonomic classification.</title>
        <authorList>
            <person name="Goeker M."/>
        </authorList>
    </citation>
    <scope>NUCLEOTIDE SEQUENCE [LARGE SCALE GENOMIC DNA]</scope>
    <source>
        <strain evidence="1 2">DSM 26048</strain>
    </source>
</reference>
<evidence type="ECO:0000313" key="2">
    <source>
        <dbReference type="Proteomes" id="UP001519287"/>
    </source>
</evidence>
<dbReference type="EMBL" id="JAGGLB010000014">
    <property type="protein sequence ID" value="MBP1992518.1"/>
    <property type="molecule type" value="Genomic_DNA"/>
</dbReference>
<comment type="caution">
    <text evidence="1">The sequence shown here is derived from an EMBL/GenBank/DDBJ whole genome shotgun (WGS) entry which is preliminary data.</text>
</comment>
<evidence type="ECO:0000313" key="1">
    <source>
        <dbReference type="EMBL" id="MBP1992518.1"/>
    </source>
</evidence>
<name>A0ABS4IYB7_9BACL</name>
<gene>
    <name evidence="1" type="ORF">J2Z66_004127</name>
</gene>
<proteinExistence type="predicted"/>
<evidence type="ECO:0008006" key="3">
    <source>
        <dbReference type="Google" id="ProtNLM"/>
    </source>
</evidence>
<sequence>MYERLLRLVPIPINEKADLPDGMKGLYLKTTTGEAILLSCLIDTQNEKTCILGEEVGHYYTSVGNILDQKSLQNRKQELRARTWAYKELFHLEKIIQAHKIGVRNKHELAIFMEITEDFLESALKRYQEIYGLFFIFDVQHTICFEPLGVLEMFDFI</sequence>
<dbReference type="Proteomes" id="UP001519287">
    <property type="component" value="Unassembled WGS sequence"/>
</dbReference>
<keyword evidence="2" id="KW-1185">Reference proteome</keyword>